<feature type="domain" description="MRH" evidence="8">
    <location>
        <begin position="811"/>
        <end position="932"/>
    </location>
</feature>
<keyword evidence="10" id="KW-1185">Reference proteome</keyword>
<evidence type="ECO:0000256" key="5">
    <source>
        <dbReference type="ARBA" id="ARBA00022989"/>
    </source>
</evidence>
<dbReference type="Gene3D" id="2.70.130.10">
    <property type="entry name" value="Mannose-6-phosphate receptor binding domain"/>
    <property type="match status" value="7"/>
</dbReference>
<evidence type="ECO:0000256" key="7">
    <source>
        <dbReference type="ARBA" id="ARBA00023157"/>
    </source>
</evidence>
<feature type="domain" description="MRH" evidence="8">
    <location>
        <begin position="628"/>
        <end position="768"/>
    </location>
</feature>
<dbReference type="GO" id="GO:0010008">
    <property type="term" value="C:endosome membrane"/>
    <property type="evidence" value="ECO:0007669"/>
    <property type="project" value="UniProtKB-SubCell"/>
</dbReference>
<evidence type="ECO:0000313" key="10">
    <source>
        <dbReference type="Proteomes" id="UP000015103"/>
    </source>
</evidence>
<reference evidence="9" key="1">
    <citation type="submission" date="2015-05" db="UniProtKB">
        <authorList>
            <consortium name="EnsemblMetazoa"/>
        </authorList>
    </citation>
    <scope>IDENTIFICATION</scope>
</reference>
<dbReference type="GO" id="GO:0005537">
    <property type="term" value="F:D-mannose binding"/>
    <property type="evidence" value="ECO:0007669"/>
    <property type="project" value="InterPro"/>
</dbReference>
<evidence type="ECO:0000256" key="6">
    <source>
        <dbReference type="ARBA" id="ARBA00023136"/>
    </source>
</evidence>
<dbReference type="PROSITE" id="PS51914">
    <property type="entry name" value="MRH"/>
    <property type="match status" value="6"/>
</dbReference>
<keyword evidence="2" id="KW-0813">Transport</keyword>
<proteinExistence type="predicted"/>
<dbReference type="GO" id="GO:0005802">
    <property type="term" value="C:trans-Golgi network"/>
    <property type="evidence" value="ECO:0007669"/>
    <property type="project" value="TreeGrafter"/>
</dbReference>
<feature type="domain" description="MRH" evidence="8">
    <location>
        <begin position="218"/>
        <end position="350"/>
    </location>
</feature>
<keyword evidence="5" id="KW-1133">Transmembrane helix</keyword>
<dbReference type="eggNOG" id="KOG4605">
    <property type="taxonomic scope" value="Eukaryota"/>
</dbReference>
<evidence type="ECO:0000313" key="9">
    <source>
        <dbReference type="EnsemblMetazoa" id="RPRC001649-PA"/>
    </source>
</evidence>
<dbReference type="GO" id="GO:0007041">
    <property type="term" value="P:lysosomal transport"/>
    <property type="evidence" value="ECO:0007669"/>
    <property type="project" value="InterPro"/>
</dbReference>
<dbReference type="GO" id="GO:0000139">
    <property type="term" value="C:Golgi membrane"/>
    <property type="evidence" value="ECO:0007669"/>
    <property type="project" value="UniProtKB-SubCell"/>
</dbReference>
<dbReference type="SMART" id="SM01404">
    <property type="entry name" value="CIMR"/>
    <property type="match status" value="5"/>
</dbReference>
<dbReference type="EMBL" id="ACPB03009442">
    <property type="status" value="NOT_ANNOTATED_CDS"/>
    <property type="molecule type" value="Genomic_DNA"/>
</dbReference>
<dbReference type="eggNOG" id="KOG4504">
    <property type="taxonomic scope" value="Eukaryota"/>
</dbReference>
<evidence type="ECO:0000256" key="2">
    <source>
        <dbReference type="ARBA" id="ARBA00022448"/>
    </source>
</evidence>
<dbReference type="PANTHER" id="PTHR15071:SF0">
    <property type="entry name" value="MANNOSE 6-PHOSPHATE RECEPTOR-LIKE PROTEIN 1"/>
    <property type="match status" value="1"/>
</dbReference>
<dbReference type="PANTHER" id="PTHR15071">
    <property type="entry name" value="MANNOSE-6-PHOSPHATE RECEPTOR FAMILY MEMBER"/>
    <property type="match status" value="1"/>
</dbReference>
<comment type="subcellular location">
    <subcellularLocation>
        <location evidence="1">Endomembrane system</location>
    </subcellularLocation>
</comment>
<dbReference type="GO" id="GO:0038023">
    <property type="term" value="F:signaling receptor activity"/>
    <property type="evidence" value="ECO:0007669"/>
    <property type="project" value="InterPro"/>
</dbReference>
<dbReference type="Proteomes" id="UP000015103">
    <property type="component" value="Unassembled WGS sequence"/>
</dbReference>
<dbReference type="SUPFAM" id="SSF50911">
    <property type="entry name" value="Mannose 6-phosphate receptor domain"/>
    <property type="match status" value="7"/>
</dbReference>
<keyword evidence="4" id="KW-0732">Signal</keyword>
<dbReference type="Pfam" id="PF00878">
    <property type="entry name" value="CIMR"/>
    <property type="match status" value="4"/>
</dbReference>
<name>T1HC85_RHOPR</name>
<evidence type="ECO:0000256" key="3">
    <source>
        <dbReference type="ARBA" id="ARBA00022692"/>
    </source>
</evidence>
<dbReference type="AlphaFoldDB" id="T1HC85"/>
<evidence type="ECO:0000259" key="8">
    <source>
        <dbReference type="PROSITE" id="PS51914"/>
    </source>
</evidence>
<dbReference type="InterPro" id="IPR009011">
    <property type="entry name" value="Man6P_isomerase_rcpt-bd_dom_sf"/>
</dbReference>
<dbReference type="HOGENOM" id="CLU_271848_0_0_1"/>
<dbReference type="EnsemblMetazoa" id="RPRC001649-RA">
    <property type="protein sequence ID" value="RPRC001649-PA"/>
    <property type="gene ID" value="RPRC001649"/>
</dbReference>
<dbReference type="VEuPathDB" id="VectorBase:RPRC001649"/>
<keyword evidence="6" id="KW-0472">Membrane</keyword>
<evidence type="ECO:0000256" key="1">
    <source>
        <dbReference type="ARBA" id="ARBA00004308"/>
    </source>
</evidence>
<dbReference type="OMA" id="QNSTHRI"/>
<feature type="domain" description="MRH" evidence="8">
    <location>
        <begin position="75"/>
        <end position="211"/>
    </location>
</feature>
<evidence type="ECO:0000256" key="4">
    <source>
        <dbReference type="ARBA" id="ARBA00022729"/>
    </source>
</evidence>
<sequence>MLVWYSTKAPADNSEIPKNVIQNLHSASTQVENGIIYDKKPFKVKLVTDKTYSWCLCGHSKNQLKMSEESFFIDEDCILFLNSSNKTNKFNLNRSTNLVSTEIDSTMYETDTFITLEFCEKPSGNCNGYSCLHFKENGTTVYIGTDLTNAKFQDDLLKLMFTGSHKCNTDSYYSTSILLACRRDGEEQIIFEKYEDCNFSLLWFSSVGCPLKEFSVVNSCVISTHTTSFDLRPLFRPSGYSIIISPKRSRLNFNVCGYLKHSFCGSSNYLCEISDLDDQVLATSKEYTLEMIDETVSIIFKNVDGNGDKFSTVINLVCKSGVTEPILKFARLNKKSASYLVMYTSIVCKSPLVKCQISDEDVEYSYDLSELQKLSGNWKVSDKIGNTIIFNFCSTLNYEPELGCSGGNIFSCLKTHYNKTYSLGTYQEVAVIRRGYLSFNYSGGSICKDNELFSQSVTLVCSNKNFDPVLSKTSDCTYSLKWNTMAACPVKYLEGDRCIVNDINLNNLFNGKPWRVKDSKNGSFFINLCKPVKCNGEENVTICWTDDKKNEYSIGYYPSKPVFSNGRIKFVIFGKPCKKSETKSVVIFELKCDYNGRQTYPTFISQSENCVFHFNWYTDIVCPNKTVAKCKIEDQFGVHDVTPLMRNRTNYVINSKSASFYINICQSVVPGPGVRCGKISEIGICIFNHTTFEETHLGLVSQPLQRVNNSLQLFYSSEEVCTDGDKPSYSAIIKFNCDSEMNTSELTSWNYDNCVYIFDWPTPLACSMKPPRTVHSVNAETTTNSVIVTSDIVTNKPKTVTKVPNIVRNTSACVAENPHNKWRFNLTPLMEKDWIIDSTLTISICRPLLSNNCSPTSGSCLMNSRRKFINMGNANDDLRFEDGVLYLNYTGENCKNTIIYFSCHEESKPSEIEDFDHCTSIIHWATPLACQSDVGKLCCEKEEDALCHLRDTYIMEVQKKTVHLNICKIPKPQPELSCSKEKECVGTKLPYSNLFVNQGLISSSNVNQNKTISLELQHIFGEICFGRIHKMYSISLKLYCDNKLKEITPRFLSVDERCTYNFEWNSSLFCKNVTSKNYTDMCNSSRNTKRELSKFHSLSTRTAVSMKSGNSYYFSFCDNSSICKSDICIRKQTSLWDDYATMHHISSGRNPNTTLLYYTLLKNNTAGYFSILYWEAENVVEATVVRSRNLV</sequence>
<organism evidence="9 10">
    <name type="scientific">Rhodnius prolixus</name>
    <name type="common">Triatomid bug</name>
    <dbReference type="NCBI Taxonomy" id="13249"/>
    <lineage>
        <taxon>Eukaryota</taxon>
        <taxon>Metazoa</taxon>
        <taxon>Ecdysozoa</taxon>
        <taxon>Arthropoda</taxon>
        <taxon>Hexapoda</taxon>
        <taxon>Insecta</taxon>
        <taxon>Pterygota</taxon>
        <taxon>Neoptera</taxon>
        <taxon>Paraneoptera</taxon>
        <taxon>Hemiptera</taxon>
        <taxon>Heteroptera</taxon>
        <taxon>Panheteroptera</taxon>
        <taxon>Cimicomorpha</taxon>
        <taxon>Reduviidae</taxon>
        <taxon>Triatominae</taxon>
        <taxon>Rhodnius</taxon>
    </lineage>
</organism>
<accession>T1HC85</accession>
<feature type="domain" description="MRH" evidence="8">
    <location>
        <begin position="496"/>
        <end position="624"/>
    </location>
</feature>
<keyword evidence="3" id="KW-0812">Transmembrane</keyword>
<protein>
    <recommendedName>
        <fullName evidence="8">MRH domain-containing protein</fullName>
    </recommendedName>
</protein>
<feature type="domain" description="MRH" evidence="8">
    <location>
        <begin position="353"/>
        <end position="490"/>
    </location>
</feature>
<dbReference type="InterPro" id="IPR044865">
    <property type="entry name" value="MRH_dom"/>
</dbReference>
<keyword evidence="7" id="KW-1015">Disulfide bond</keyword>
<dbReference type="STRING" id="13249.T1HC85"/>
<dbReference type="InterPro" id="IPR000479">
    <property type="entry name" value="CIMR_rpt"/>
</dbReference>
<dbReference type="InParanoid" id="T1HC85"/>